<keyword evidence="1" id="KW-0472">Membrane</keyword>
<keyword evidence="1" id="KW-0812">Transmembrane</keyword>
<reference evidence="2" key="1">
    <citation type="submission" date="2022-08" db="EMBL/GenBank/DDBJ databases">
        <authorList>
            <person name="Deng Y."/>
            <person name="Han X.-F."/>
            <person name="Zhang Y.-Q."/>
        </authorList>
    </citation>
    <scope>NUCLEOTIDE SEQUENCE</scope>
    <source>
        <strain evidence="2">CPCC 203407</strain>
    </source>
</reference>
<evidence type="ECO:0000313" key="2">
    <source>
        <dbReference type="EMBL" id="MCS5724557.1"/>
    </source>
</evidence>
<proteinExistence type="predicted"/>
<accession>A0AA41XAE4</accession>
<gene>
    <name evidence="2" type="ORF">N1028_01470</name>
</gene>
<sequence length="237" mass="25991">MSRSRDWLRSDRFRGIVSATIAGAAAVLVSVAVTLTTGDADTEAGLRRSSMTAYVVAWPVYSVLYVAWGARVYSRLPSEALRRVSESDDRDDRGVSRLLHLTGTTNTTLTAAAVAVIVTIAIAQQEEFRSEPVYILLALLTVASSWLLMVFSFAQRYQRLGATADDEPFRFHIPDAPRFGDYFTLATLLSTMAATIPAEISSRRAWLTVRTNVVIAFLFNSVIIAMMVSLLFGGLLT</sequence>
<feature type="transmembrane region" description="Helical" evidence="1">
    <location>
        <begin position="134"/>
        <end position="154"/>
    </location>
</feature>
<keyword evidence="3" id="KW-1185">Reference proteome</keyword>
<feature type="transmembrane region" description="Helical" evidence="1">
    <location>
        <begin position="98"/>
        <end position="122"/>
    </location>
</feature>
<evidence type="ECO:0000313" key="3">
    <source>
        <dbReference type="Proteomes" id="UP001165587"/>
    </source>
</evidence>
<dbReference type="AlphaFoldDB" id="A0AA41XAE4"/>
<dbReference type="EMBL" id="JANLCK010000001">
    <property type="protein sequence ID" value="MCS5724557.1"/>
    <property type="molecule type" value="Genomic_DNA"/>
</dbReference>
<protein>
    <submittedName>
        <fullName evidence="2">DUF1345 domain-containing protein</fullName>
    </submittedName>
</protein>
<dbReference type="RefSeq" id="WP_259524981.1">
    <property type="nucleotide sequence ID" value="NZ_JANLCK010000001.1"/>
</dbReference>
<dbReference type="Proteomes" id="UP001165587">
    <property type="component" value="Unassembled WGS sequence"/>
</dbReference>
<dbReference type="InterPro" id="IPR009781">
    <property type="entry name" value="DUF1345"/>
</dbReference>
<keyword evidence="1" id="KW-1133">Transmembrane helix</keyword>
<organism evidence="2 3">
    <name type="scientific">Herbiconiux oxytropis</name>
    <dbReference type="NCBI Taxonomy" id="2970915"/>
    <lineage>
        <taxon>Bacteria</taxon>
        <taxon>Bacillati</taxon>
        <taxon>Actinomycetota</taxon>
        <taxon>Actinomycetes</taxon>
        <taxon>Micrococcales</taxon>
        <taxon>Microbacteriaceae</taxon>
        <taxon>Herbiconiux</taxon>
    </lineage>
</organism>
<feature type="transmembrane region" description="Helical" evidence="1">
    <location>
        <begin position="53"/>
        <end position="73"/>
    </location>
</feature>
<feature type="transmembrane region" description="Helical" evidence="1">
    <location>
        <begin position="213"/>
        <end position="236"/>
    </location>
</feature>
<name>A0AA41XAE4_9MICO</name>
<feature type="transmembrane region" description="Helical" evidence="1">
    <location>
        <begin position="12"/>
        <end position="33"/>
    </location>
</feature>
<evidence type="ECO:0000256" key="1">
    <source>
        <dbReference type="SAM" id="Phobius"/>
    </source>
</evidence>
<comment type="caution">
    <text evidence="2">The sequence shown here is derived from an EMBL/GenBank/DDBJ whole genome shotgun (WGS) entry which is preliminary data.</text>
</comment>
<dbReference type="Pfam" id="PF07077">
    <property type="entry name" value="DUF1345"/>
    <property type="match status" value="1"/>
</dbReference>